<dbReference type="GO" id="GO:0006438">
    <property type="term" value="P:valyl-tRNA aminoacylation"/>
    <property type="evidence" value="ECO:0007669"/>
    <property type="project" value="InterPro"/>
</dbReference>
<proteinExistence type="inferred from homology"/>
<dbReference type="Gene3D" id="3.40.50.620">
    <property type="entry name" value="HUPs"/>
    <property type="match status" value="2"/>
</dbReference>
<evidence type="ECO:0000256" key="11">
    <source>
        <dbReference type="ARBA" id="ARBA00029936"/>
    </source>
</evidence>
<dbReference type="InterPro" id="IPR013155">
    <property type="entry name" value="M/V/L/I-tRNA-synth_anticd-bd"/>
</dbReference>
<evidence type="ECO:0000256" key="7">
    <source>
        <dbReference type="ARBA" id="ARBA00022840"/>
    </source>
</evidence>
<evidence type="ECO:0000256" key="3">
    <source>
        <dbReference type="ARBA" id="ARBA00013169"/>
    </source>
</evidence>
<dbReference type="InterPro" id="IPR014729">
    <property type="entry name" value="Rossmann-like_a/b/a_fold"/>
</dbReference>
<dbReference type="Gene3D" id="1.10.730.10">
    <property type="entry name" value="Isoleucyl-tRNA Synthetase, Domain 1"/>
    <property type="match status" value="1"/>
</dbReference>
<keyword evidence="7 13" id="KW-0067">ATP-binding</keyword>
<dbReference type="FunFam" id="3.90.740.10:FF:000005">
    <property type="entry name" value="Valine--tRNA ligase, mitochondrial"/>
    <property type="match status" value="1"/>
</dbReference>
<dbReference type="SUPFAM" id="SSF47323">
    <property type="entry name" value="Anticodon-binding domain of a subclass of class I aminoacyl-tRNA synthetases"/>
    <property type="match status" value="1"/>
</dbReference>
<dbReference type="PRINTS" id="PR00986">
    <property type="entry name" value="TRNASYNTHVAL"/>
</dbReference>
<dbReference type="PANTHER" id="PTHR11946">
    <property type="entry name" value="VALYL-TRNA SYNTHETASES"/>
    <property type="match status" value="1"/>
</dbReference>
<dbReference type="InterPro" id="IPR002303">
    <property type="entry name" value="Valyl-tRNA_ligase"/>
</dbReference>
<comment type="subcellular location">
    <subcellularLocation>
        <location evidence="1">Cytoplasm</location>
    </subcellularLocation>
</comment>
<dbReference type="EC" id="6.1.1.9" evidence="3"/>
<evidence type="ECO:0000256" key="14">
    <source>
        <dbReference type="SAM" id="Coils"/>
    </source>
</evidence>
<reference evidence="18" key="1">
    <citation type="submission" date="2025-08" db="UniProtKB">
        <authorList>
            <consortium name="RefSeq"/>
        </authorList>
    </citation>
    <scope>IDENTIFICATION</scope>
    <source>
        <tissue evidence="18">Entire body</tissue>
    </source>
</reference>
<dbReference type="PANTHER" id="PTHR11946:SF109">
    <property type="entry name" value="VALINE--TRNA LIGASE"/>
    <property type="match status" value="1"/>
</dbReference>
<accession>A0A7F5RLK7</accession>
<evidence type="ECO:0000256" key="5">
    <source>
        <dbReference type="ARBA" id="ARBA00022598"/>
    </source>
</evidence>
<dbReference type="GO" id="GO:0002161">
    <property type="term" value="F:aminoacyl-tRNA deacylase activity"/>
    <property type="evidence" value="ECO:0007669"/>
    <property type="project" value="InterPro"/>
</dbReference>
<sequence>MILINMKTKRLFSAFSNKKHILSSIHKLHTSNRNSKYITTDLPAAYVPHEVDKIDPKDYFEIPLCSSIPFSLILPPPNITGTLHLGHALTATIEDVLVRRNRMRGIKTVWVPGIDHAGIATQVVVEKKIWKERGLTRHQLGRNEFEKEIWKWKEEKAAIIAQQLRRLGTSLNWSMETFTMNESQSSAVKKAFIQLYENHLIYRSDYLVSWSCSLQSAISDIEIEHVEINGPTMVNVPGYESAVEFGVLTKFAYKLCNSDGNLFRFNLNKLIIFRIVFVSDKEIVVATTRPETILGDVAVAVHPNDARYSHFVGKYLQHPFRKEHIPVIADESVDPQFGTGAVKITPAHDPVDFETGRRHNLPVLQIIDEKGSLSKSCGQFSGLPRFRARDAIIEELDRLNLLRGRQGHDMTVPLCSRSKDVIEFLVKPQWFLRCSRMAEKAAEAVRNGQLEIQPLQYEKTWFTWLNNIRDWCISRQLWWGHRIPAFRCFSRSNPQEQVWVAAEDEDTAQGKAALRLAIEKETVVVKQDEDVLDTWFSSSLLPFSAFGWPRQTEELQNYYPLSLMETGHDIIFFWVARMVMLGLELTAKLPFSKVLLHGVICDANGKKMSKSIGNVITPEEVISGASLKELENSLRINNRTGILTDWETSRAIASQRKMFPEGIPACGVDALRFTLCSHNIKNHFINFDVNECNTNRLFCNKLWQATKFMKRSVQKVDAVQKISTSSSNNLTPMDKWALSRLSLMVDSVNKGLDDNDFHIATSSIKSFLYQDFCDVYLESTKKDLQDVLSPLAVSHCVVLTRCLDVGFRSLAPFMPHLTHLLHRHLPLEIIGFPRDLSYPRNLQHRDPKLEEDVTIVMDTVVAIRRLKKLFGITKKHKSKLRIVSKLALFSDFLNVIKDLSASETVYLMEESGPVLEDNYVTDSVGDVAKIEIFLPKEQRQLLELDLQKLEKKREKLIKELNKLETMTSSESYRNNAPPEAQRTHSKKILALTDDLSRIEFMQKIANKL</sequence>
<dbReference type="NCBIfam" id="NF004349">
    <property type="entry name" value="PRK05729.1"/>
    <property type="match status" value="1"/>
</dbReference>
<dbReference type="Proteomes" id="UP000192223">
    <property type="component" value="Unplaced"/>
</dbReference>
<evidence type="ECO:0000256" key="1">
    <source>
        <dbReference type="ARBA" id="ARBA00004496"/>
    </source>
</evidence>
<keyword evidence="9 13" id="KW-0030">Aminoacyl-tRNA synthetase</keyword>
<evidence type="ECO:0000256" key="12">
    <source>
        <dbReference type="ARBA" id="ARBA00047552"/>
    </source>
</evidence>
<dbReference type="InterPro" id="IPR002300">
    <property type="entry name" value="aa-tRNA-synth_Ia"/>
</dbReference>
<dbReference type="Gene3D" id="3.90.740.10">
    <property type="entry name" value="Valyl/Leucyl/Isoleucyl-tRNA synthetase, editing domain"/>
    <property type="match status" value="1"/>
</dbReference>
<organism evidence="17 18">
    <name type="scientific">Agrilus planipennis</name>
    <name type="common">Emerald ash borer</name>
    <name type="synonym">Agrilus marcopoli</name>
    <dbReference type="NCBI Taxonomy" id="224129"/>
    <lineage>
        <taxon>Eukaryota</taxon>
        <taxon>Metazoa</taxon>
        <taxon>Ecdysozoa</taxon>
        <taxon>Arthropoda</taxon>
        <taxon>Hexapoda</taxon>
        <taxon>Insecta</taxon>
        <taxon>Pterygota</taxon>
        <taxon>Neoptera</taxon>
        <taxon>Endopterygota</taxon>
        <taxon>Coleoptera</taxon>
        <taxon>Polyphaga</taxon>
        <taxon>Elateriformia</taxon>
        <taxon>Buprestoidea</taxon>
        <taxon>Buprestidae</taxon>
        <taxon>Agrilinae</taxon>
        <taxon>Agrilus</taxon>
    </lineage>
</organism>
<evidence type="ECO:0000256" key="13">
    <source>
        <dbReference type="RuleBase" id="RU363035"/>
    </source>
</evidence>
<dbReference type="Pfam" id="PF00133">
    <property type="entry name" value="tRNA-synt_1"/>
    <property type="match status" value="1"/>
</dbReference>
<keyword evidence="14" id="KW-0175">Coiled coil</keyword>
<dbReference type="InterPro" id="IPR009080">
    <property type="entry name" value="tRNAsynth_Ia_anticodon-bd"/>
</dbReference>
<evidence type="ECO:0000313" key="18">
    <source>
        <dbReference type="RefSeq" id="XP_025836902.1"/>
    </source>
</evidence>
<dbReference type="FunFam" id="3.40.50.620:FF:000078">
    <property type="entry name" value="Valine--tRNA ligase, mitochondrial"/>
    <property type="match status" value="1"/>
</dbReference>
<dbReference type="Gene3D" id="1.10.287.380">
    <property type="entry name" value="Valyl-tRNA synthetase, C-terminal domain"/>
    <property type="match status" value="1"/>
</dbReference>
<comment type="catalytic activity">
    <reaction evidence="12">
        <text>tRNA(Val) + L-valine + ATP = L-valyl-tRNA(Val) + AMP + diphosphate</text>
        <dbReference type="Rhea" id="RHEA:10704"/>
        <dbReference type="Rhea" id="RHEA-COMP:9672"/>
        <dbReference type="Rhea" id="RHEA-COMP:9708"/>
        <dbReference type="ChEBI" id="CHEBI:30616"/>
        <dbReference type="ChEBI" id="CHEBI:33019"/>
        <dbReference type="ChEBI" id="CHEBI:57762"/>
        <dbReference type="ChEBI" id="CHEBI:78442"/>
        <dbReference type="ChEBI" id="CHEBI:78537"/>
        <dbReference type="ChEBI" id="CHEBI:456215"/>
        <dbReference type="EC" id="6.1.1.9"/>
    </reaction>
</comment>
<evidence type="ECO:0000256" key="10">
    <source>
        <dbReference type="ARBA" id="ARBA00024407"/>
    </source>
</evidence>
<dbReference type="InterPro" id="IPR037118">
    <property type="entry name" value="Val-tRNA_synth_C_sf"/>
</dbReference>
<dbReference type="Pfam" id="PF08264">
    <property type="entry name" value="Anticodon_1"/>
    <property type="match status" value="1"/>
</dbReference>
<feature type="domain" description="Methionyl/Valyl/Leucyl/Isoleucyl-tRNA synthetase anticodon-binding" evidence="16">
    <location>
        <begin position="734"/>
        <end position="879"/>
    </location>
</feature>
<dbReference type="PROSITE" id="PS00178">
    <property type="entry name" value="AA_TRNA_LIGASE_I"/>
    <property type="match status" value="1"/>
</dbReference>
<dbReference type="AlphaFoldDB" id="A0A7F5RLK7"/>
<dbReference type="CDD" id="cd00817">
    <property type="entry name" value="ValRS_core"/>
    <property type="match status" value="1"/>
</dbReference>
<evidence type="ECO:0000256" key="6">
    <source>
        <dbReference type="ARBA" id="ARBA00022741"/>
    </source>
</evidence>
<dbReference type="GO" id="GO:0005524">
    <property type="term" value="F:ATP binding"/>
    <property type="evidence" value="ECO:0007669"/>
    <property type="project" value="UniProtKB-KW"/>
</dbReference>
<feature type="coiled-coil region" evidence="14">
    <location>
        <begin position="939"/>
        <end position="966"/>
    </location>
</feature>
<gene>
    <name evidence="18" type="primary">LOC108733302</name>
</gene>
<dbReference type="RefSeq" id="XP_025836902.1">
    <property type="nucleotide sequence ID" value="XM_025981117.1"/>
</dbReference>
<keyword evidence="5 13" id="KW-0436">Ligase</keyword>
<feature type="domain" description="Aminoacyl-tRNA synthetase class Ia" evidence="15">
    <location>
        <begin position="69"/>
        <end position="679"/>
    </location>
</feature>
<dbReference type="InParanoid" id="A0A7F5RLK7"/>
<evidence type="ECO:0000256" key="4">
    <source>
        <dbReference type="ARBA" id="ARBA00022490"/>
    </source>
</evidence>
<dbReference type="GeneID" id="108733302"/>
<evidence type="ECO:0000256" key="9">
    <source>
        <dbReference type="ARBA" id="ARBA00023146"/>
    </source>
</evidence>
<keyword evidence="17" id="KW-1185">Reference proteome</keyword>
<dbReference type="SUPFAM" id="SSF52374">
    <property type="entry name" value="Nucleotidylyl transferase"/>
    <property type="match status" value="1"/>
</dbReference>
<keyword evidence="8 13" id="KW-0648">Protein biosynthesis</keyword>
<dbReference type="SUPFAM" id="SSF50677">
    <property type="entry name" value="ValRS/IleRS/LeuRS editing domain"/>
    <property type="match status" value="1"/>
</dbReference>
<evidence type="ECO:0000313" key="17">
    <source>
        <dbReference type="Proteomes" id="UP000192223"/>
    </source>
</evidence>
<dbReference type="InterPro" id="IPR033705">
    <property type="entry name" value="Anticodon_Ia_Val"/>
</dbReference>
<dbReference type="CDD" id="cd07962">
    <property type="entry name" value="Anticodon_Ia_Val"/>
    <property type="match status" value="1"/>
</dbReference>
<dbReference type="OrthoDB" id="629407at2759"/>
<dbReference type="InterPro" id="IPR001412">
    <property type="entry name" value="aa-tRNA-synth_I_CS"/>
</dbReference>
<dbReference type="GO" id="GO:0005829">
    <property type="term" value="C:cytosol"/>
    <property type="evidence" value="ECO:0007669"/>
    <property type="project" value="TreeGrafter"/>
</dbReference>
<evidence type="ECO:0000259" key="15">
    <source>
        <dbReference type="Pfam" id="PF00133"/>
    </source>
</evidence>
<keyword evidence="4" id="KW-0963">Cytoplasm</keyword>
<dbReference type="GO" id="GO:0004832">
    <property type="term" value="F:valine-tRNA ligase activity"/>
    <property type="evidence" value="ECO:0007669"/>
    <property type="project" value="UniProtKB-EC"/>
</dbReference>
<evidence type="ECO:0000259" key="16">
    <source>
        <dbReference type="Pfam" id="PF08264"/>
    </source>
</evidence>
<protein>
    <recommendedName>
        <fullName evidence="10">Valine--tRNA ligase</fullName>
        <ecNumber evidence="3">6.1.1.9</ecNumber>
    </recommendedName>
    <alternativeName>
        <fullName evidence="11">Valyl-tRNA synthetase</fullName>
    </alternativeName>
</protein>
<name>A0A7F5RLK7_AGRPL</name>
<evidence type="ECO:0000256" key="2">
    <source>
        <dbReference type="ARBA" id="ARBA00005594"/>
    </source>
</evidence>
<dbReference type="FunFam" id="3.40.50.620:FF:000020">
    <property type="entry name" value="Valine--tRNA ligase, mitochondrial"/>
    <property type="match status" value="1"/>
</dbReference>
<dbReference type="NCBIfam" id="TIGR00422">
    <property type="entry name" value="valS"/>
    <property type="match status" value="1"/>
</dbReference>
<comment type="similarity">
    <text evidence="2 13">Belongs to the class-I aminoacyl-tRNA synthetase family.</text>
</comment>
<dbReference type="InterPro" id="IPR009008">
    <property type="entry name" value="Val/Leu/Ile-tRNA-synth_edit"/>
</dbReference>
<evidence type="ECO:0000256" key="8">
    <source>
        <dbReference type="ARBA" id="ARBA00022917"/>
    </source>
</evidence>
<keyword evidence="6 13" id="KW-0547">Nucleotide-binding</keyword>